<evidence type="ECO:0000313" key="1">
    <source>
        <dbReference type="EMBL" id="KAI0040641.1"/>
    </source>
</evidence>
<keyword evidence="2" id="KW-1185">Reference proteome</keyword>
<dbReference type="Proteomes" id="UP000814033">
    <property type="component" value="Unassembled WGS sequence"/>
</dbReference>
<dbReference type="EMBL" id="MU276180">
    <property type="protein sequence ID" value="KAI0040641.1"/>
    <property type="molecule type" value="Genomic_DNA"/>
</dbReference>
<protein>
    <submittedName>
        <fullName evidence="1">Uncharacterized protein</fullName>
    </submittedName>
</protein>
<accession>A0ACB8RAI8</accession>
<gene>
    <name evidence="1" type="ORF">FA95DRAFT_1599352</name>
</gene>
<evidence type="ECO:0000313" key="2">
    <source>
        <dbReference type="Proteomes" id="UP000814033"/>
    </source>
</evidence>
<reference evidence="1" key="1">
    <citation type="submission" date="2021-02" db="EMBL/GenBank/DDBJ databases">
        <authorList>
            <consortium name="DOE Joint Genome Institute"/>
            <person name="Ahrendt S."/>
            <person name="Looney B.P."/>
            <person name="Miyauchi S."/>
            <person name="Morin E."/>
            <person name="Drula E."/>
            <person name="Courty P.E."/>
            <person name="Chicoki N."/>
            <person name="Fauchery L."/>
            <person name="Kohler A."/>
            <person name="Kuo A."/>
            <person name="Labutti K."/>
            <person name="Pangilinan J."/>
            <person name="Lipzen A."/>
            <person name="Riley R."/>
            <person name="Andreopoulos W."/>
            <person name="He G."/>
            <person name="Johnson J."/>
            <person name="Barry K.W."/>
            <person name="Grigoriev I.V."/>
            <person name="Nagy L."/>
            <person name="Hibbett D."/>
            <person name="Henrissat B."/>
            <person name="Matheny P.B."/>
            <person name="Labbe J."/>
            <person name="Martin F."/>
        </authorList>
    </citation>
    <scope>NUCLEOTIDE SEQUENCE</scope>
    <source>
        <strain evidence="1">FP105234-sp</strain>
    </source>
</reference>
<reference evidence="1" key="2">
    <citation type="journal article" date="2022" name="New Phytol.">
        <title>Evolutionary transition to the ectomycorrhizal habit in the genomes of a hyperdiverse lineage of mushroom-forming fungi.</title>
        <authorList>
            <person name="Looney B."/>
            <person name="Miyauchi S."/>
            <person name="Morin E."/>
            <person name="Drula E."/>
            <person name="Courty P.E."/>
            <person name="Kohler A."/>
            <person name="Kuo A."/>
            <person name="LaButti K."/>
            <person name="Pangilinan J."/>
            <person name="Lipzen A."/>
            <person name="Riley R."/>
            <person name="Andreopoulos W."/>
            <person name="He G."/>
            <person name="Johnson J."/>
            <person name="Nolan M."/>
            <person name="Tritt A."/>
            <person name="Barry K.W."/>
            <person name="Grigoriev I.V."/>
            <person name="Nagy L.G."/>
            <person name="Hibbett D."/>
            <person name="Henrissat B."/>
            <person name="Matheny P.B."/>
            <person name="Labbe J."/>
            <person name="Martin F.M."/>
        </authorList>
    </citation>
    <scope>NUCLEOTIDE SEQUENCE</scope>
    <source>
        <strain evidence="1">FP105234-sp</strain>
    </source>
</reference>
<proteinExistence type="predicted"/>
<name>A0ACB8RAI8_9AGAM</name>
<sequence>MGVSGLWDILHSAGQSRALTNIAAVDGFEANTSGRRGYRVGIDASLWYTHTMGSKGGENPELRMLFFRVRALAAMPLLPLFVFDGRERPKMKRGSKMGKSGSHTLTAGLKRMIELFGMEWRMAIGEAEAELAYLNRIGLIDAVLTDDVDALIFGATTLIRNSSLGLTGNKSNPARDSSGQPSKFHCMVYTADRIKNHADVQLTRGGLILIALLAGGDYHAGLKGFGPLVGHGLARCGFGNTLLDIYGRREEQDIRPLLSQWRDSVRDELRSNSKGFLSKRHPSLALPPNFPPMEVLENYLFPKTSEASGGRSSGVRDNAEMSLPRLAAFCETHFSEWGYEAAILKRFRSLMWVAAIMRVLRRAALETDEKEKDRRHTAGVENWSTIRGLLRPAPADAVGIPDTYLEKFLNMQSVDRYRDAFVNQGPQAPGPRIKDRNPLNMKIVSSRRHVSTDYLPEYRVEFNPSRLVALTRTGIKGKHAAPTGTQEEDDDDDPLGVDFTKGFKKSGAQREPKETVDPDTVMREWLPALMMDQVFPGLVLEFRAKEEAKKTKTKGKGKAKAKTQPRGAGDQSNDDVDDGYGDGMHAEPRTPRASHTAHNHSARTPSSSAAESSTIATPIASQPMLSPWDAEQLYGPRGWRSGFYFTFPNPDDPDMILPEDAVDMSGASLSTPSASSLLPRSTLPAKTSSQPQAARRRHSSPAPGPDPPRDAFDPIFDRIMGLDPAGRRASQPASTRTRRPRAGAPAASQRGGRARPQRPHALDDVDAAMLGFGMGDDDELPIGPPPRNQSRASEALFDGLFDQVMGGSSGRRRAAPARRARGARGGRGGRGTRAPRLTREDSDLGAGSALGLGADVRDDEDTPIGPPPAGQSAATARMYDALFEQTAGGSSASQRPKLKPRPLKRRVQLPESETSSAHIPSSSPARTLTPRLSSPPLAAIEFERPRKRARVSAPATAAFPALPALDSPTRAHRSVPRQPPQPVLRTDSKGIIEILTDSEDEGQHASSSRMPVFSRARGSGGVGRHAYPEASSSQDSGLLDLSDVSVFVDLT</sequence>
<comment type="caution">
    <text evidence="1">The sequence shown here is derived from an EMBL/GenBank/DDBJ whole genome shotgun (WGS) entry which is preliminary data.</text>
</comment>
<organism evidence="1 2">
    <name type="scientific">Auriscalpium vulgare</name>
    <dbReference type="NCBI Taxonomy" id="40419"/>
    <lineage>
        <taxon>Eukaryota</taxon>
        <taxon>Fungi</taxon>
        <taxon>Dikarya</taxon>
        <taxon>Basidiomycota</taxon>
        <taxon>Agaricomycotina</taxon>
        <taxon>Agaricomycetes</taxon>
        <taxon>Russulales</taxon>
        <taxon>Auriscalpiaceae</taxon>
        <taxon>Auriscalpium</taxon>
    </lineage>
</organism>